<evidence type="ECO:0000259" key="10">
    <source>
        <dbReference type="PROSITE" id="PS51324"/>
    </source>
</evidence>
<dbReference type="Proteomes" id="UP000283383">
    <property type="component" value="Unassembled WGS sequence"/>
</dbReference>
<dbReference type="PROSITE" id="PS51324">
    <property type="entry name" value="ERV_ALR"/>
    <property type="match status" value="1"/>
</dbReference>
<gene>
    <name evidence="11" type="ORF">GcM3_212042</name>
</gene>
<organism evidence="11 12">
    <name type="scientific">Golovinomyces cichoracearum</name>
    <dbReference type="NCBI Taxonomy" id="62708"/>
    <lineage>
        <taxon>Eukaryota</taxon>
        <taxon>Fungi</taxon>
        <taxon>Dikarya</taxon>
        <taxon>Ascomycota</taxon>
        <taxon>Pezizomycotina</taxon>
        <taxon>Leotiomycetes</taxon>
        <taxon>Erysiphales</taxon>
        <taxon>Erysiphaceae</taxon>
        <taxon>Golovinomyces</taxon>
    </lineage>
</organism>
<evidence type="ECO:0000256" key="7">
    <source>
        <dbReference type="ARBA" id="ARBA00023157"/>
    </source>
</evidence>
<keyword evidence="5 8" id="KW-0560">Oxidoreductase</keyword>
<name>A0A420H9N9_9PEZI</name>
<protein>
    <recommendedName>
        <fullName evidence="8">Sulfhydryl oxidase</fullName>
        <ecNumber evidence="8">1.8.3.2</ecNumber>
    </recommendedName>
</protein>
<evidence type="ECO:0000256" key="8">
    <source>
        <dbReference type="RuleBase" id="RU371123"/>
    </source>
</evidence>
<sequence length="183" mass="20377">MADDERGSEESRPVASSLTDQNNSVILGKDGKPCRACSSSAAFSSWASKAKKKSKVPNNSVTTSSSTLSSRDCPPDVEALGRASWTLLHSITASYPVNPSPSQKTEVIQFLKLFAKLYPCWVCATDFDAYIEKKHIRADSRDELGFWMCEAHNSVNKKLGKNIFDCQKWEERWRTGWKDGSCD</sequence>
<keyword evidence="12" id="KW-1185">Reference proteome</keyword>
<evidence type="ECO:0000256" key="3">
    <source>
        <dbReference type="ARBA" id="ARBA00022630"/>
    </source>
</evidence>
<evidence type="ECO:0000256" key="2">
    <source>
        <dbReference type="ARBA" id="ARBA00004569"/>
    </source>
</evidence>
<dbReference type="FunFam" id="1.20.120.310:FF:000003">
    <property type="entry name" value="Sulfhydryl oxidase"/>
    <property type="match status" value="1"/>
</dbReference>
<comment type="subcellular location">
    <subcellularLocation>
        <location evidence="2">Mitochondrion intermembrane space</location>
    </subcellularLocation>
</comment>
<feature type="compositionally biased region" description="Polar residues" evidence="9">
    <location>
        <begin position="14"/>
        <end position="25"/>
    </location>
</feature>
<dbReference type="EMBL" id="MCBQ01021205">
    <property type="protein sequence ID" value="RKF54146.1"/>
    <property type="molecule type" value="Genomic_DNA"/>
</dbReference>
<dbReference type="Gene3D" id="1.20.120.310">
    <property type="entry name" value="ERV/ALR sulfhydryl oxidase domain"/>
    <property type="match status" value="1"/>
</dbReference>
<dbReference type="GO" id="GO:0050660">
    <property type="term" value="F:flavin adenine dinucleotide binding"/>
    <property type="evidence" value="ECO:0007669"/>
    <property type="project" value="TreeGrafter"/>
</dbReference>
<evidence type="ECO:0000256" key="6">
    <source>
        <dbReference type="ARBA" id="ARBA00023128"/>
    </source>
</evidence>
<dbReference type="STRING" id="62708.A0A420H9N9"/>
<dbReference type="GO" id="GO:0016971">
    <property type="term" value="F:flavin-dependent sulfhydryl oxidase activity"/>
    <property type="evidence" value="ECO:0007669"/>
    <property type="project" value="InterPro"/>
</dbReference>
<dbReference type="InterPro" id="IPR036774">
    <property type="entry name" value="ERV/ALR_sulphydryl_oxid_sf"/>
</dbReference>
<evidence type="ECO:0000256" key="1">
    <source>
        <dbReference type="ARBA" id="ARBA00001974"/>
    </source>
</evidence>
<dbReference type="GO" id="GO:0005758">
    <property type="term" value="C:mitochondrial intermembrane space"/>
    <property type="evidence" value="ECO:0007669"/>
    <property type="project" value="UniProtKB-SubCell"/>
</dbReference>
<comment type="caution">
    <text evidence="11">The sequence shown here is derived from an EMBL/GenBank/DDBJ whole genome shotgun (WGS) entry which is preliminary data.</text>
</comment>
<keyword evidence="6" id="KW-0496">Mitochondrion</keyword>
<dbReference type="SUPFAM" id="SSF69000">
    <property type="entry name" value="FAD-dependent thiol oxidase"/>
    <property type="match status" value="1"/>
</dbReference>
<keyword evidence="4 8" id="KW-0274">FAD</keyword>
<reference evidence="11 12" key="1">
    <citation type="journal article" date="2018" name="BMC Genomics">
        <title>Comparative genome analyses reveal sequence features reflecting distinct modes of host-adaptation between dicot and monocot powdery mildew.</title>
        <authorList>
            <person name="Wu Y."/>
            <person name="Ma X."/>
            <person name="Pan Z."/>
            <person name="Kale S.D."/>
            <person name="Song Y."/>
            <person name="King H."/>
            <person name="Zhang Q."/>
            <person name="Presley C."/>
            <person name="Deng X."/>
            <person name="Wei C.I."/>
            <person name="Xiao S."/>
        </authorList>
    </citation>
    <scope>NUCLEOTIDE SEQUENCE [LARGE SCALE GENOMIC DNA]</scope>
    <source>
        <strain evidence="11">UMSG3</strain>
    </source>
</reference>
<feature type="region of interest" description="Disordered" evidence="9">
    <location>
        <begin position="48"/>
        <end position="73"/>
    </location>
</feature>
<feature type="region of interest" description="Disordered" evidence="9">
    <location>
        <begin position="1"/>
        <end position="31"/>
    </location>
</feature>
<dbReference type="Pfam" id="PF04777">
    <property type="entry name" value="Evr1_Alr"/>
    <property type="match status" value="1"/>
</dbReference>
<feature type="domain" description="ERV/ALR sulfhydryl oxidase" evidence="10">
    <location>
        <begin position="73"/>
        <end position="173"/>
    </location>
</feature>
<accession>A0A420H9N9</accession>
<keyword evidence="3 8" id="KW-0285">Flavoprotein</keyword>
<feature type="compositionally biased region" description="Low complexity" evidence="9">
    <location>
        <begin position="60"/>
        <end position="70"/>
    </location>
</feature>
<dbReference type="PANTHER" id="PTHR12645">
    <property type="entry name" value="ALR/ERV"/>
    <property type="match status" value="1"/>
</dbReference>
<proteinExistence type="predicted"/>
<dbReference type="EC" id="1.8.3.2" evidence="8"/>
<dbReference type="InterPro" id="IPR039799">
    <property type="entry name" value="ALR/ERV"/>
</dbReference>
<evidence type="ECO:0000256" key="9">
    <source>
        <dbReference type="SAM" id="MobiDB-lite"/>
    </source>
</evidence>
<comment type="catalytic activity">
    <reaction evidence="8">
        <text>2 R'C(R)SH + O2 = R'C(R)S-S(R)CR' + H2O2</text>
        <dbReference type="Rhea" id="RHEA:17357"/>
        <dbReference type="ChEBI" id="CHEBI:15379"/>
        <dbReference type="ChEBI" id="CHEBI:16240"/>
        <dbReference type="ChEBI" id="CHEBI:16520"/>
        <dbReference type="ChEBI" id="CHEBI:17412"/>
        <dbReference type="EC" id="1.8.3.2"/>
    </reaction>
</comment>
<dbReference type="PANTHER" id="PTHR12645:SF0">
    <property type="entry name" value="FAD-LINKED SULFHYDRYL OXIDASE ALR"/>
    <property type="match status" value="1"/>
</dbReference>
<evidence type="ECO:0000313" key="12">
    <source>
        <dbReference type="Proteomes" id="UP000283383"/>
    </source>
</evidence>
<feature type="compositionally biased region" description="Basic and acidic residues" evidence="9">
    <location>
        <begin position="1"/>
        <end position="12"/>
    </location>
</feature>
<comment type="cofactor">
    <cofactor evidence="1 8">
        <name>FAD</name>
        <dbReference type="ChEBI" id="CHEBI:57692"/>
    </cofactor>
</comment>
<evidence type="ECO:0000256" key="4">
    <source>
        <dbReference type="ARBA" id="ARBA00022827"/>
    </source>
</evidence>
<evidence type="ECO:0000313" key="11">
    <source>
        <dbReference type="EMBL" id="RKF54146.1"/>
    </source>
</evidence>
<keyword evidence="7" id="KW-1015">Disulfide bond</keyword>
<dbReference type="AlphaFoldDB" id="A0A420H9N9"/>
<evidence type="ECO:0000256" key="5">
    <source>
        <dbReference type="ARBA" id="ARBA00023002"/>
    </source>
</evidence>
<dbReference type="InterPro" id="IPR017905">
    <property type="entry name" value="ERV/ALR_sulphydryl_oxidase"/>
</dbReference>